<dbReference type="InterPro" id="IPR038425">
    <property type="entry name" value="GAT_sf"/>
</dbReference>
<dbReference type="SUPFAM" id="SSF48464">
    <property type="entry name" value="ENTH/VHS domain"/>
    <property type="match status" value="1"/>
</dbReference>
<dbReference type="GO" id="GO:0043328">
    <property type="term" value="P:protein transport to vacuole involved in ubiquitin-dependent protein catabolic process via the multivesicular body sorting pathway"/>
    <property type="evidence" value="ECO:0007669"/>
    <property type="project" value="InterPro"/>
</dbReference>
<evidence type="ECO:0000256" key="2">
    <source>
        <dbReference type="ARBA" id="ARBA00007708"/>
    </source>
</evidence>
<dbReference type="CDD" id="cd03561">
    <property type="entry name" value="VHS"/>
    <property type="match status" value="1"/>
</dbReference>
<dbReference type="OrthoDB" id="2018246at2759"/>
<dbReference type="InterPro" id="IPR008942">
    <property type="entry name" value="ENTH_VHS"/>
</dbReference>
<evidence type="ECO:0000256" key="4">
    <source>
        <dbReference type="ARBA" id="ARBA00022927"/>
    </source>
</evidence>
<accession>A0A0K9NH01</accession>
<keyword evidence="3" id="KW-0813">Transport</keyword>
<organism evidence="8 9">
    <name type="scientific">Zostera marina</name>
    <name type="common">Eelgrass</name>
    <dbReference type="NCBI Taxonomy" id="29655"/>
    <lineage>
        <taxon>Eukaryota</taxon>
        <taxon>Viridiplantae</taxon>
        <taxon>Streptophyta</taxon>
        <taxon>Embryophyta</taxon>
        <taxon>Tracheophyta</taxon>
        <taxon>Spermatophyta</taxon>
        <taxon>Magnoliopsida</taxon>
        <taxon>Liliopsida</taxon>
        <taxon>Zosteraceae</taxon>
        <taxon>Zostera</taxon>
    </lineage>
</organism>
<keyword evidence="4" id="KW-0653">Protein transport</keyword>
<comment type="subcellular location">
    <subcellularLocation>
        <location evidence="1">Membrane</location>
        <topology evidence="1">Peripheral membrane protein</topology>
    </subcellularLocation>
</comment>
<sequence length="591" mass="66633">MMDVLVDRATSRTLKGPDMAMNTEICEIIKRDLMQAKYAVKSLKSHLKSKNPKVLLLTLTLLEAVIKNCGDVVQIHFAEKQLLQLLVKILRKKHDFQVKKKILDLINTWQKTFGDFLAQYPEYYALQQDLLQVGGLLPESSSRTISTFSHLHTQSQFISKKQEEPKYSVSSDFHIYSLTEIQNARDMMNALVKMVNVLDLSDKKRLEDEVLVRLVEQCRYFKQRMSHLVHTTLDKKLLSLGRALNNDLQHVLAIHDDIASRISIQPEKFKSLPFLVDVDEVDSKITGNSTSLNGSTITGVDPFQRLLTTSSHTDEKDVSAVEMMVDPPVDLLSWDDDDEMSTENPQIPVPMKNPTTSSAVVEKPLAIVPMNYQDILALTFFDGFSSNNTNAATDPFDLQSPNLVPQEYSPSNRIQMPLNELHSNGGALNAGAAQYGQECYVQKPKMNQIDLILNKDPKQGFNLQEPALHSGINIEQTEEALPLPPWEIQSTEEIEPQLIVVNPQLSNLQTCHQSMQSGKEPVAAGMQVQTMMRSGYPFPSTQADLSHINHYSQMNTLSRTQLKPARLHDNLFGDLVNIAKIKNQTNLNQFN</sequence>
<comment type="caution">
    <text evidence="8">The sequence shown here is derived from an EMBL/GenBank/DDBJ whole genome shotgun (WGS) entry which is preliminary data.</text>
</comment>
<protein>
    <recommendedName>
        <fullName evidence="10">VHS domain-containing protein</fullName>
    </recommendedName>
</protein>
<dbReference type="InterPro" id="IPR044836">
    <property type="entry name" value="TOL_plant"/>
</dbReference>
<name>A0A0K9NH01_ZOSMR</name>
<dbReference type="InterPro" id="IPR002014">
    <property type="entry name" value="VHS_dom"/>
</dbReference>
<dbReference type="GO" id="GO:0005737">
    <property type="term" value="C:cytoplasm"/>
    <property type="evidence" value="ECO:0007669"/>
    <property type="project" value="UniProtKB-ARBA"/>
</dbReference>
<evidence type="ECO:0000256" key="3">
    <source>
        <dbReference type="ARBA" id="ARBA00022448"/>
    </source>
</evidence>
<keyword evidence="5" id="KW-0472">Membrane</keyword>
<evidence type="ECO:0000256" key="5">
    <source>
        <dbReference type="ARBA" id="ARBA00023136"/>
    </source>
</evidence>
<dbReference type="PROSITE" id="PS50179">
    <property type="entry name" value="VHS"/>
    <property type="match status" value="1"/>
</dbReference>
<dbReference type="Pfam" id="PF00790">
    <property type="entry name" value="VHS"/>
    <property type="match status" value="1"/>
</dbReference>
<evidence type="ECO:0000256" key="1">
    <source>
        <dbReference type="ARBA" id="ARBA00004170"/>
    </source>
</evidence>
<dbReference type="Gene3D" id="1.25.40.90">
    <property type="match status" value="1"/>
</dbReference>
<feature type="domain" description="GAT" evidence="7">
    <location>
        <begin position="172"/>
        <end position="260"/>
    </location>
</feature>
<dbReference type="Proteomes" id="UP000036987">
    <property type="component" value="Unassembled WGS sequence"/>
</dbReference>
<comment type="similarity">
    <text evidence="2">Belongs to the TOM1 family.</text>
</comment>
<dbReference type="Gene3D" id="1.20.58.160">
    <property type="match status" value="1"/>
</dbReference>
<dbReference type="InterPro" id="IPR004152">
    <property type="entry name" value="GAT_dom"/>
</dbReference>
<dbReference type="GO" id="GO:0043130">
    <property type="term" value="F:ubiquitin binding"/>
    <property type="evidence" value="ECO:0007669"/>
    <property type="project" value="InterPro"/>
</dbReference>
<dbReference type="AlphaFoldDB" id="A0A0K9NH01"/>
<evidence type="ECO:0000313" key="9">
    <source>
        <dbReference type="Proteomes" id="UP000036987"/>
    </source>
</evidence>
<evidence type="ECO:0000259" key="7">
    <source>
        <dbReference type="PROSITE" id="PS50909"/>
    </source>
</evidence>
<dbReference type="SUPFAM" id="SSF89009">
    <property type="entry name" value="GAT-like domain"/>
    <property type="match status" value="1"/>
</dbReference>
<reference evidence="9" key="1">
    <citation type="journal article" date="2016" name="Nature">
        <title>The genome of the seagrass Zostera marina reveals angiosperm adaptation to the sea.</title>
        <authorList>
            <person name="Olsen J.L."/>
            <person name="Rouze P."/>
            <person name="Verhelst B."/>
            <person name="Lin Y.-C."/>
            <person name="Bayer T."/>
            <person name="Collen J."/>
            <person name="Dattolo E."/>
            <person name="De Paoli E."/>
            <person name="Dittami S."/>
            <person name="Maumus F."/>
            <person name="Michel G."/>
            <person name="Kersting A."/>
            <person name="Lauritano C."/>
            <person name="Lohaus R."/>
            <person name="Toepel M."/>
            <person name="Tonon T."/>
            <person name="Vanneste K."/>
            <person name="Amirebrahimi M."/>
            <person name="Brakel J."/>
            <person name="Bostroem C."/>
            <person name="Chovatia M."/>
            <person name="Grimwood J."/>
            <person name="Jenkins J.W."/>
            <person name="Jueterbock A."/>
            <person name="Mraz A."/>
            <person name="Stam W.T."/>
            <person name="Tice H."/>
            <person name="Bornberg-Bauer E."/>
            <person name="Green P.J."/>
            <person name="Pearson G.A."/>
            <person name="Procaccini G."/>
            <person name="Duarte C.M."/>
            <person name="Schmutz J."/>
            <person name="Reusch T.B.H."/>
            <person name="Van de Peer Y."/>
        </authorList>
    </citation>
    <scope>NUCLEOTIDE SEQUENCE [LARGE SCALE GENOMIC DNA]</scope>
    <source>
        <strain evidence="9">cv. Finnish</strain>
    </source>
</reference>
<dbReference type="EMBL" id="LFYR01002228">
    <property type="protein sequence ID" value="KMZ55908.1"/>
    <property type="molecule type" value="Genomic_DNA"/>
</dbReference>
<dbReference type="PROSITE" id="PS50909">
    <property type="entry name" value="GAT"/>
    <property type="match status" value="1"/>
</dbReference>
<evidence type="ECO:0000313" key="8">
    <source>
        <dbReference type="EMBL" id="KMZ55908.1"/>
    </source>
</evidence>
<gene>
    <name evidence="8" type="ORF">ZOSMA_9G00090</name>
</gene>
<dbReference type="GO" id="GO:0016020">
    <property type="term" value="C:membrane"/>
    <property type="evidence" value="ECO:0007669"/>
    <property type="project" value="UniProtKB-SubCell"/>
</dbReference>
<dbReference type="SMART" id="SM00288">
    <property type="entry name" value="VHS"/>
    <property type="match status" value="1"/>
</dbReference>
<keyword evidence="9" id="KW-1185">Reference proteome</keyword>
<feature type="domain" description="VHS" evidence="6">
    <location>
        <begin position="9"/>
        <end position="138"/>
    </location>
</feature>
<evidence type="ECO:0000259" key="6">
    <source>
        <dbReference type="PROSITE" id="PS50179"/>
    </source>
</evidence>
<proteinExistence type="inferred from homology"/>
<dbReference type="PANTHER" id="PTHR45898">
    <property type="entry name" value="TOM1-LIKE PROTEIN"/>
    <property type="match status" value="1"/>
</dbReference>
<dbReference type="PANTHER" id="PTHR45898:SF4">
    <property type="entry name" value="TARGET OF MYB PROTEIN 1"/>
    <property type="match status" value="1"/>
</dbReference>
<evidence type="ECO:0008006" key="10">
    <source>
        <dbReference type="Google" id="ProtNLM"/>
    </source>
</evidence>
<dbReference type="GO" id="GO:0035091">
    <property type="term" value="F:phosphatidylinositol binding"/>
    <property type="evidence" value="ECO:0007669"/>
    <property type="project" value="InterPro"/>
</dbReference>